<sequence length="112" mass="12609">MDDAALIVACLCAQWCHICRDWRAEFDALARRFADARFVWIDVEDDADRLGDFEPDDFPVLALQRGDRLLYCSTLAQHAATWQRMIEAYAADAAPPCAPPTTLDLRALLPRG</sequence>
<dbReference type="InterPro" id="IPR036249">
    <property type="entry name" value="Thioredoxin-like_sf"/>
</dbReference>
<protein>
    <recommendedName>
        <fullName evidence="1">Thioredoxin domain-containing protein</fullName>
    </recommendedName>
</protein>
<dbReference type="AlphaFoldDB" id="A0A1J5QSW5"/>
<dbReference type="Gene3D" id="3.40.30.10">
    <property type="entry name" value="Glutaredoxin"/>
    <property type="match status" value="1"/>
</dbReference>
<evidence type="ECO:0000259" key="1">
    <source>
        <dbReference type="Pfam" id="PF00085"/>
    </source>
</evidence>
<name>A0A1J5QSW5_9ZZZZ</name>
<gene>
    <name evidence="2" type="ORF">GALL_376760</name>
</gene>
<comment type="caution">
    <text evidence="2">The sequence shown here is derived from an EMBL/GenBank/DDBJ whole genome shotgun (WGS) entry which is preliminary data.</text>
</comment>
<dbReference type="Pfam" id="PF00085">
    <property type="entry name" value="Thioredoxin"/>
    <property type="match status" value="1"/>
</dbReference>
<dbReference type="EMBL" id="MLJW01001043">
    <property type="protein sequence ID" value="OIQ80571.1"/>
    <property type="molecule type" value="Genomic_DNA"/>
</dbReference>
<evidence type="ECO:0000313" key="2">
    <source>
        <dbReference type="EMBL" id="OIQ80571.1"/>
    </source>
</evidence>
<accession>A0A1J5QSW5</accession>
<feature type="domain" description="Thioredoxin" evidence="1">
    <location>
        <begin position="6"/>
        <end position="68"/>
    </location>
</feature>
<dbReference type="InterPro" id="IPR013766">
    <property type="entry name" value="Thioredoxin_domain"/>
</dbReference>
<reference evidence="2" key="1">
    <citation type="submission" date="2016-10" db="EMBL/GenBank/DDBJ databases">
        <title>Sequence of Gallionella enrichment culture.</title>
        <authorList>
            <person name="Poehlein A."/>
            <person name="Muehling M."/>
            <person name="Daniel R."/>
        </authorList>
    </citation>
    <scope>NUCLEOTIDE SEQUENCE</scope>
</reference>
<organism evidence="2">
    <name type="scientific">mine drainage metagenome</name>
    <dbReference type="NCBI Taxonomy" id="410659"/>
    <lineage>
        <taxon>unclassified sequences</taxon>
        <taxon>metagenomes</taxon>
        <taxon>ecological metagenomes</taxon>
    </lineage>
</organism>
<dbReference type="SUPFAM" id="SSF52833">
    <property type="entry name" value="Thioredoxin-like"/>
    <property type="match status" value="1"/>
</dbReference>
<proteinExistence type="predicted"/>